<dbReference type="PROSITE" id="PS51257">
    <property type="entry name" value="PROKAR_LIPOPROTEIN"/>
    <property type="match status" value="1"/>
</dbReference>
<accession>A0ABR4FLT7</accession>
<dbReference type="Proteomes" id="UP001610563">
    <property type="component" value="Unassembled WGS sequence"/>
</dbReference>
<keyword evidence="2" id="KW-1185">Reference proteome</keyword>
<reference evidence="1 2" key="1">
    <citation type="submission" date="2024-07" db="EMBL/GenBank/DDBJ databases">
        <title>Section-level genome sequencing and comparative genomics of Aspergillus sections Usti and Cavernicolus.</title>
        <authorList>
            <consortium name="Lawrence Berkeley National Laboratory"/>
            <person name="Nybo J.L."/>
            <person name="Vesth T.C."/>
            <person name="Theobald S."/>
            <person name="Frisvad J.C."/>
            <person name="Larsen T.O."/>
            <person name="Kjaerboelling I."/>
            <person name="Rothschild-Mancinelli K."/>
            <person name="Lyhne E.K."/>
            <person name="Kogle M.E."/>
            <person name="Barry K."/>
            <person name="Clum A."/>
            <person name="Na H."/>
            <person name="Ledsgaard L."/>
            <person name="Lin J."/>
            <person name="Lipzen A."/>
            <person name="Kuo A."/>
            <person name="Riley R."/>
            <person name="Mondo S."/>
            <person name="Labutti K."/>
            <person name="Haridas S."/>
            <person name="Pangalinan J."/>
            <person name="Salamov A.A."/>
            <person name="Simmons B.A."/>
            <person name="Magnuson J.K."/>
            <person name="Chen J."/>
            <person name="Drula E."/>
            <person name="Henrissat B."/>
            <person name="Wiebenga A."/>
            <person name="Lubbers R.J."/>
            <person name="Gomes A.C."/>
            <person name="Makela M.R."/>
            <person name="Stajich J."/>
            <person name="Grigoriev I.V."/>
            <person name="Mortensen U.H."/>
            <person name="De Vries R.P."/>
            <person name="Baker S.E."/>
            <person name="Andersen M.R."/>
        </authorList>
    </citation>
    <scope>NUCLEOTIDE SEQUENCE [LARGE SCALE GENOMIC DNA]</scope>
    <source>
        <strain evidence="1 2">CBS 209.92</strain>
    </source>
</reference>
<evidence type="ECO:0000313" key="1">
    <source>
        <dbReference type="EMBL" id="KAL2784003.1"/>
    </source>
</evidence>
<organism evidence="1 2">
    <name type="scientific">Aspergillus keveii</name>
    <dbReference type="NCBI Taxonomy" id="714993"/>
    <lineage>
        <taxon>Eukaryota</taxon>
        <taxon>Fungi</taxon>
        <taxon>Dikarya</taxon>
        <taxon>Ascomycota</taxon>
        <taxon>Pezizomycotina</taxon>
        <taxon>Eurotiomycetes</taxon>
        <taxon>Eurotiomycetidae</taxon>
        <taxon>Eurotiales</taxon>
        <taxon>Aspergillaceae</taxon>
        <taxon>Aspergillus</taxon>
        <taxon>Aspergillus subgen. Nidulantes</taxon>
    </lineage>
</organism>
<evidence type="ECO:0000313" key="2">
    <source>
        <dbReference type="Proteomes" id="UP001610563"/>
    </source>
</evidence>
<sequence length="59" mass="6591">MPTPRLVCRSPESCIGVSASLAGCHCRLQKWEDDGFQTLDWSDEHGRAGFPSMRLRGLE</sequence>
<gene>
    <name evidence="1" type="ORF">BJX66DRAFT_317411</name>
</gene>
<dbReference type="EMBL" id="JBFTWV010000199">
    <property type="protein sequence ID" value="KAL2784003.1"/>
    <property type="molecule type" value="Genomic_DNA"/>
</dbReference>
<comment type="caution">
    <text evidence="1">The sequence shown here is derived from an EMBL/GenBank/DDBJ whole genome shotgun (WGS) entry which is preliminary data.</text>
</comment>
<proteinExistence type="predicted"/>
<protein>
    <submittedName>
        <fullName evidence="1">Uncharacterized protein</fullName>
    </submittedName>
</protein>
<name>A0ABR4FLT7_9EURO</name>